<proteinExistence type="predicted"/>
<dbReference type="SUPFAM" id="SSF53474">
    <property type="entry name" value="alpha/beta-Hydrolases"/>
    <property type="match status" value="1"/>
</dbReference>
<dbReference type="Pfam" id="PF00561">
    <property type="entry name" value="Abhydrolase_1"/>
    <property type="match status" value="1"/>
</dbReference>
<dbReference type="GO" id="GO:0016787">
    <property type="term" value="F:hydrolase activity"/>
    <property type="evidence" value="ECO:0007669"/>
    <property type="project" value="UniProtKB-KW"/>
</dbReference>
<evidence type="ECO:0000313" key="3">
    <source>
        <dbReference type="Proteomes" id="UP000256829"/>
    </source>
</evidence>
<dbReference type="PANTHER" id="PTHR43194">
    <property type="entry name" value="HYDROLASE ALPHA/BETA FOLD FAMILY"/>
    <property type="match status" value="1"/>
</dbReference>
<dbReference type="InterPro" id="IPR000073">
    <property type="entry name" value="AB_hydrolase_1"/>
</dbReference>
<organism evidence="2 3">
    <name type="scientific">Lysobacter soli</name>
    <dbReference type="NCBI Taxonomy" id="453783"/>
    <lineage>
        <taxon>Bacteria</taxon>
        <taxon>Pseudomonadati</taxon>
        <taxon>Pseudomonadota</taxon>
        <taxon>Gammaproteobacteria</taxon>
        <taxon>Lysobacterales</taxon>
        <taxon>Lysobacteraceae</taxon>
        <taxon>Lysobacter</taxon>
    </lineage>
</organism>
<dbReference type="Proteomes" id="UP000256829">
    <property type="component" value="Unassembled WGS sequence"/>
</dbReference>
<feature type="domain" description="AB hydrolase-1" evidence="1">
    <location>
        <begin position="53"/>
        <end position="298"/>
    </location>
</feature>
<dbReference type="InterPro" id="IPR050228">
    <property type="entry name" value="Carboxylesterase_BioH"/>
</dbReference>
<reference evidence="2 3" key="1">
    <citation type="submission" date="2018-08" db="EMBL/GenBank/DDBJ databases">
        <title>Lysobacter soli KCTC 22011, whole genome shotgun sequence.</title>
        <authorList>
            <person name="Zhang X."/>
            <person name="Feng G."/>
            <person name="Zhu H."/>
        </authorList>
    </citation>
    <scope>NUCLEOTIDE SEQUENCE [LARGE SCALE GENOMIC DNA]</scope>
    <source>
        <strain evidence="2 3">KCTC 22011</strain>
    </source>
</reference>
<gene>
    <name evidence="2" type="ORF">DX912_06105</name>
</gene>
<dbReference type="PANTHER" id="PTHR43194:SF2">
    <property type="entry name" value="PEROXISOMAL MEMBRANE PROTEIN LPX1"/>
    <property type="match status" value="1"/>
</dbReference>
<dbReference type="EMBL" id="QTJR01000003">
    <property type="protein sequence ID" value="RDY68176.1"/>
    <property type="molecule type" value="Genomic_DNA"/>
</dbReference>
<sequence length="310" mass="34602">MNFAHLLLATAIGSTPVAGANEKPTSAETGFVRLDDDITLRQLVVRNANPQGTVLFLHGFPESSLAFKDIAIALGDDYEVHAFDWPGYGQSSRPSPDRFAYAPADYARVLKAYIAHERIDTSKLTIYATDIGALPALLLALDEPHIARRIIVGDFAPFDRPQLMHENLRNLKSPGSAEPTRAAMNANHADIIANVHRRDLPPESQYDLAPEFQADIATNWKRDGMTTVDAFAHYYARFTRDQRYFEANVAKLQTPVRVVWGERDIYIRPDMGLEFAAKARLQIDVLPGIGHFPHLQDPARTALEVRASFR</sequence>
<keyword evidence="3" id="KW-1185">Reference proteome</keyword>
<dbReference type="InterPro" id="IPR029058">
    <property type="entry name" value="AB_hydrolase_fold"/>
</dbReference>
<evidence type="ECO:0000259" key="1">
    <source>
        <dbReference type="Pfam" id="PF00561"/>
    </source>
</evidence>
<dbReference type="RefSeq" id="WP_115841601.1">
    <property type="nucleotide sequence ID" value="NZ_CP183976.1"/>
</dbReference>
<name>A0A3D8VFM3_9GAMM</name>
<accession>A0A3D8VFM3</accession>
<dbReference type="Gene3D" id="3.40.50.1820">
    <property type="entry name" value="alpha/beta hydrolase"/>
    <property type="match status" value="1"/>
</dbReference>
<protein>
    <submittedName>
        <fullName evidence="2">Alpha/beta hydrolase</fullName>
    </submittedName>
</protein>
<comment type="caution">
    <text evidence="2">The sequence shown here is derived from an EMBL/GenBank/DDBJ whole genome shotgun (WGS) entry which is preliminary data.</text>
</comment>
<keyword evidence="2" id="KW-0378">Hydrolase</keyword>
<dbReference type="AlphaFoldDB" id="A0A3D8VFM3"/>
<evidence type="ECO:0000313" key="2">
    <source>
        <dbReference type="EMBL" id="RDY68176.1"/>
    </source>
</evidence>